<dbReference type="InterPro" id="IPR014757">
    <property type="entry name" value="Tscrpt_reg_IclR_C"/>
</dbReference>
<dbReference type="GO" id="GO:0003677">
    <property type="term" value="F:DNA binding"/>
    <property type="evidence" value="ECO:0007669"/>
    <property type="project" value="UniProtKB-KW"/>
</dbReference>
<dbReference type="AlphaFoldDB" id="A0A2W5VG23"/>
<dbReference type="Pfam" id="PF09339">
    <property type="entry name" value="HTH_IclR"/>
    <property type="match status" value="1"/>
</dbReference>
<gene>
    <name evidence="6" type="ORF">DI526_10745</name>
</gene>
<dbReference type="PANTHER" id="PTHR30136:SF35">
    <property type="entry name" value="HTH-TYPE TRANSCRIPTIONAL REGULATOR RV1719"/>
    <property type="match status" value="1"/>
</dbReference>
<protein>
    <submittedName>
        <fullName evidence="6">Transcriptional regulator</fullName>
    </submittedName>
</protein>
<dbReference type="Proteomes" id="UP000249393">
    <property type="component" value="Unassembled WGS sequence"/>
</dbReference>
<name>A0A2W5VG23_9CAUL</name>
<evidence type="ECO:0000313" key="7">
    <source>
        <dbReference type="Proteomes" id="UP000249393"/>
    </source>
</evidence>
<dbReference type="PROSITE" id="PS51077">
    <property type="entry name" value="HTH_ICLR"/>
    <property type="match status" value="1"/>
</dbReference>
<evidence type="ECO:0000259" key="4">
    <source>
        <dbReference type="PROSITE" id="PS51077"/>
    </source>
</evidence>
<evidence type="ECO:0000256" key="3">
    <source>
        <dbReference type="ARBA" id="ARBA00023163"/>
    </source>
</evidence>
<dbReference type="SUPFAM" id="SSF46785">
    <property type="entry name" value="Winged helix' DNA-binding domain"/>
    <property type="match status" value="1"/>
</dbReference>
<evidence type="ECO:0000313" key="6">
    <source>
        <dbReference type="EMBL" id="PZR34285.1"/>
    </source>
</evidence>
<keyword evidence="3" id="KW-0804">Transcription</keyword>
<evidence type="ECO:0000259" key="5">
    <source>
        <dbReference type="PROSITE" id="PS51078"/>
    </source>
</evidence>
<dbReference type="SMART" id="SM00346">
    <property type="entry name" value="HTH_ICLR"/>
    <property type="match status" value="1"/>
</dbReference>
<dbReference type="Pfam" id="PF01614">
    <property type="entry name" value="IclR_C"/>
    <property type="match status" value="1"/>
</dbReference>
<evidence type="ECO:0000256" key="1">
    <source>
        <dbReference type="ARBA" id="ARBA00023015"/>
    </source>
</evidence>
<dbReference type="PANTHER" id="PTHR30136">
    <property type="entry name" value="HELIX-TURN-HELIX TRANSCRIPTIONAL REGULATOR, ICLR FAMILY"/>
    <property type="match status" value="1"/>
</dbReference>
<comment type="caution">
    <text evidence="6">The sequence shown here is derived from an EMBL/GenBank/DDBJ whole genome shotgun (WGS) entry which is preliminary data.</text>
</comment>
<keyword evidence="2" id="KW-0238">DNA-binding</keyword>
<dbReference type="GO" id="GO:0003700">
    <property type="term" value="F:DNA-binding transcription factor activity"/>
    <property type="evidence" value="ECO:0007669"/>
    <property type="project" value="TreeGrafter"/>
</dbReference>
<dbReference type="InterPro" id="IPR036390">
    <property type="entry name" value="WH_DNA-bd_sf"/>
</dbReference>
<reference evidence="6 7" key="1">
    <citation type="submission" date="2017-08" db="EMBL/GenBank/DDBJ databases">
        <title>Infants hospitalized years apart are colonized by the same room-sourced microbial strains.</title>
        <authorList>
            <person name="Brooks B."/>
            <person name="Olm M.R."/>
            <person name="Firek B.A."/>
            <person name="Baker R."/>
            <person name="Thomas B.C."/>
            <person name="Morowitz M.J."/>
            <person name="Banfield J.F."/>
        </authorList>
    </citation>
    <scope>NUCLEOTIDE SEQUENCE [LARGE SCALE GENOMIC DNA]</scope>
    <source>
        <strain evidence="6">S2_003_000_R2_4</strain>
    </source>
</reference>
<feature type="domain" description="HTH iclR-type" evidence="4">
    <location>
        <begin position="10"/>
        <end position="68"/>
    </location>
</feature>
<accession>A0A2W5VG23</accession>
<dbReference type="InterPro" id="IPR050707">
    <property type="entry name" value="HTH_MetabolicPath_Reg"/>
</dbReference>
<dbReference type="SUPFAM" id="SSF55781">
    <property type="entry name" value="GAF domain-like"/>
    <property type="match status" value="1"/>
</dbReference>
<dbReference type="InterPro" id="IPR005471">
    <property type="entry name" value="Tscrpt_reg_IclR_N"/>
</dbReference>
<dbReference type="EMBL" id="QFQZ01000029">
    <property type="protein sequence ID" value="PZR34285.1"/>
    <property type="molecule type" value="Genomic_DNA"/>
</dbReference>
<dbReference type="InterPro" id="IPR029016">
    <property type="entry name" value="GAF-like_dom_sf"/>
</dbReference>
<dbReference type="InterPro" id="IPR036388">
    <property type="entry name" value="WH-like_DNA-bd_sf"/>
</dbReference>
<proteinExistence type="predicted"/>
<feature type="domain" description="IclR-ED" evidence="5">
    <location>
        <begin position="69"/>
        <end position="244"/>
    </location>
</feature>
<dbReference type="Gene3D" id="1.10.10.10">
    <property type="entry name" value="Winged helix-like DNA-binding domain superfamily/Winged helix DNA-binding domain"/>
    <property type="match status" value="1"/>
</dbReference>
<keyword evidence="1" id="KW-0805">Transcription regulation</keyword>
<sequence>MTATRPDRSSQTLQRALDIIDTVASGAHAMSDIQARLGLTRSTAHRLAHALEGRGLLSIEGRRLSLGQRLLYLGARAREANDLIAVARPRLDALTAETGESTNLGVLIGEEVVYVAQVEGERRLTVRHRVGDRNRAVDTALGRALLLDAPPEAFEDLLGGHAPDARETFLAEMARATTRGYAAHIQEDGDRICCLAAPIRDASGEIVAAISVSSIPQYMDAARMAVVAPRLLAVARDASLGLGHAPARHGPPSD</sequence>
<dbReference type="GO" id="GO:0045892">
    <property type="term" value="P:negative regulation of DNA-templated transcription"/>
    <property type="evidence" value="ECO:0007669"/>
    <property type="project" value="TreeGrafter"/>
</dbReference>
<evidence type="ECO:0000256" key="2">
    <source>
        <dbReference type="ARBA" id="ARBA00023125"/>
    </source>
</evidence>
<organism evidence="6 7">
    <name type="scientific">Caulobacter segnis</name>
    <dbReference type="NCBI Taxonomy" id="88688"/>
    <lineage>
        <taxon>Bacteria</taxon>
        <taxon>Pseudomonadati</taxon>
        <taxon>Pseudomonadota</taxon>
        <taxon>Alphaproteobacteria</taxon>
        <taxon>Caulobacterales</taxon>
        <taxon>Caulobacteraceae</taxon>
        <taxon>Caulobacter</taxon>
    </lineage>
</organism>
<dbReference type="Gene3D" id="3.30.450.40">
    <property type="match status" value="1"/>
</dbReference>
<dbReference type="PROSITE" id="PS51078">
    <property type="entry name" value="ICLR_ED"/>
    <property type="match status" value="1"/>
</dbReference>
<dbReference type="RefSeq" id="WP_304277499.1">
    <property type="nucleotide sequence ID" value="NZ_QFQZ01000029.1"/>
</dbReference>